<evidence type="ECO:0000313" key="2">
    <source>
        <dbReference type="Proteomes" id="UP000492821"/>
    </source>
</evidence>
<feature type="transmembrane region" description="Helical" evidence="1">
    <location>
        <begin position="138"/>
        <end position="160"/>
    </location>
</feature>
<dbReference type="InterPro" id="IPR053220">
    <property type="entry name" value="Nematode_rcpt-like_serp_H"/>
</dbReference>
<keyword evidence="1" id="KW-0812">Transmembrane</keyword>
<feature type="transmembrane region" description="Helical" evidence="1">
    <location>
        <begin position="61"/>
        <end position="86"/>
    </location>
</feature>
<evidence type="ECO:0000256" key="1">
    <source>
        <dbReference type="SAM" id="Phobius"/>
    </source>
</evidence>
<protein>
    <submittedName>
        <fullName evidence="3">G-protein coupled receptors family 1 profile domain-containing protein</fullName>
    </submittedName>
</protein>
<reference evidence="2" key="1">
    <citation type="journal article" date="2013" name="Genetics">
        <title>The draft genome and transcriptome of Panagrellus redivivus are shaped by the harsh demands of a free-living lifestyle.</title>
        <authorList>
            <person name="Srinivasan J."/>
            <person name="Dillman A.R."/>
            <person name="Macchietto M.G."/>
            <person name="Heikkinen L."/>
            <person name="Lakso M."/>
            <person name="Fracchia K.M."/>
            <person name="Antoshechkin I."/>
            <person name="Mortazavi A."/>
            <person name="Wong G."/>
            <person name="Sternberg P.W."/>
        </authorList>
    </citation>
    <scope>NUCLEOTIDE SEQUENCE [LARGE SCALE GENOMIC DNA]</scope>
    <source>
        <strain evidence="2">MT8872</strain>
    </source>
</reference>
<feature type="transmembrane region" description="Helical" evidence="1">
    <location>
        <begin position="241"/>
        <end position="264"/>
    </location>
</feature>
<feature type="transmembrane region" description="Helical" evidence="1">
    <location>
        <begin position="284"/>
        <end position="305"/>
    </location>
</feature>
<dbReference type="AlphaFoldDB" id="A0A7E4W5H8"/>
<feature type="transmembrane region" description="Helical" evidence="1">
    <location>
        <begin position="20"/>
        <end position="40"/>
    </location>
</feature>
<dbReference type="WBParaSite" id="Pan_g7086.t1">
    <property type="protein sequence ID" value="Pan_g7086.t1"/>
    <property type="gene ID" value="Pan_g7086"/>
</dbReference>
<organism evidence="2 3">
    <name type="scientific">Panagrellus redivivus</name>
    <name type="common">Microworm</name>
    <dbReference type="NCBI Taxonomy" id="6233"/>
    <lineage>
        <taxon>Eukaryota</taxon>
        <taxon>Metazoa</taxon>
        <taxon>Ecdysozoa</taxon>
        <taxon>Nematoda</taxon>
        <taxon>Chromadorea</taxon>
        <taxon>Rhabditida</taxon>
        <taxon>Tylenchina</taxon>
        <taxon>Panagrolaimomorpha</taxon>
        <taxon>Panagrolaimoidea</taxon>
        <taxon>Panagrolaimidae</taxon>
        <taxon>Panagrellus</taxon>
    </lineage>
</organism>
<keyword evidence="1" id="KW-1133">Transmembrane helix</keyword>
<accession>A0A7E4W5H8</accession>
<keyword evidence="2" id="KW-1185">Reference proteome</keyword>
<sequence length="339" mass="37854">METFSCGSIDPFFLNHGVYMAPFGIICVVIGVFLDYVIITQSKDLGTFKYYILNQAIWAQLYEFVIILMSPAIFNNCLGAVMTGFLMRSIGSYTLTQIVTVMAISLIGNTFVAVILCMVNRFLFVFTPSKRVYMDNKYTLSGVALFMVCYHSLVASAIYLSTTDDATARQLAINETGDSLIQYFNEPSFYYTGENGGTPRSMARIVVYMIIFVLIPFVACIAVFIFHVINHAKSAHGSTVTALSLVIVVLAQALLCVSMIIFPATYNLASWAWNFRHGPGLTNYLVIVLSFHGIADAICTIYCVMPYRRYVVSLFTRKKKDVTIHVSTTSARRFRNSVT</sequence>
<keyword evidence="1" id="KW-0472">Membrane</keyword>
<proteinExistence type="predicted"/>
<feature type="transmembrane region" description="Helical" evidence="1">
    <location>
        <begin position="98"/>
        <end position="126"/>
    </location>
</feature>
<dbReference type="Pfam" id="PF10318">
    <property type="entry name" value="7TM_GPCR_Srh"/>
    <property type="match status" value="1"/>
</dbReference>
<reference evidence="3" key="2">
    <citation type="submission" date="2020-10" db="UniProtKB">
        <authorList>
            <consortium name="WormBaseParasite"/>
        </authorList>
    </citation>
    <scope>IDENTIFICATION</scope>
</reference>
<dbReference type="InterPro" id="IPR019422">
    <property type="entry name" value="7TM_GPCR_serpentine_rcpt_Srh"/>
</dbReference>
<dbReference type="PANTHER" id="PTHR22941">
    <property type="entry name" value="SERPENTINE RECEPTOR"/>
    <property type="match status" value="1"/>
</dbReference>
<feature type="transmembrane region" description="Helical" evidence="1">
    <location>
        <begin position="205"/>
        <end position="229"/>
    </location>
</feature>
<dbReference type="PANTHER" id="PTHR22941:SF26">
    <property type="entry name" value="SERPENTINE RECEPTOR, CLASS H"/>
    <property type="match status" value="1"/>
</dbReference>
<dbReference type="Proteomes" id="UP000492821">
    <property type="component" value="Unassembled WGS sequence"/>
</dbReference>
<evidence type="ECO:0000313" key="3">
    <source>
        <dbReference type="WBParaSite" id="Pan_g7086.t1"/>
    </source>
</evidence>
<name>A0A7E4W5H8_PANRE</name>